<comment type="caution">
    <text evidence="2">The sequence shown here is derived from an EMBL/GenBank/DDBJ whole genome shotgun (WGS) entry which is preliminary data.</text>
</comment>
<evidence type="ECO:0000313" key="2">
    <source>
        <dbReference type="EMBL" id="GMF22775.1"/>
    </source>
</evidence>
<evidence type="ECO:0000313" key="3">
    <source>
        <dbReference type="Proteomes" id="UP001165121"/>
    </source>
</evidence>
<organism evidence="2 3">
    <name type="scientific">Phytophthora fragariaefolia</name>
    <dbReference type="NCBI Taxonomy" id="1490495"/>
    <lineage>
        <taxon>Eukaryota</taxon>
        <taxon>Sar</taxon>
        <taxon>Stramenopiles</taxon>
        <taxon>Oomycota</taxon>
        <taxon>Peronosporomycetes</taxon>
        <taxon>Peronosporales</taxon>
        <taxon>Peronosporaceae</taxon>
        <taxon>Phytophthora</taxon>
    </lineage>
</organism>
<feature type="signal peptide" evidence="1">
    <location>
        <begin position="1"/>
        <end position="28"/>
    </location>
</feature>
<protein>
    <submittedName>
        <fullName evidence="2">Unnamed protein product</fullName>
    </submittedName>
</protein>
<name>A0A9W6WZF3_9STRA</name>
<dbReference type="OrthoDB" id="104031at2759"/>
<evidence type="ECO:0000256" key="1">
    <source>
        <dbReference type="SAM" id="SignalP"/>
    </source>
</evidence>
<dbReference type="Proteomes" id="UP001165121">
    <property type="component" value="Unassembled WGS sequence"/>
</dbReference>
<dbReference type="AlphaFoldDB" id="A0A9W6WZF3"/>
<keyword evidence="1" id="KW-0732">Signal</keyword>
<feature type="chain" id="PRO_5040753227" evidence="1">
    <location>
        <begin position="29"/>
        <end position="181"/>
    </location>
</feature>
<proteinExistence type="predicted"/>
<reference evidence="2" key="1">
    <citation type="submission" date="2023-04" db="EMBL/GenBank/DDBJ databases">
        <title>Phytophthora fragariaefolia NBRC 109709.</title>
        <authorList>
            <person name="Ichikawa N."/>
            <person name="Sato H."/>
            <person name="Tonouchi N."/>
        </authorList>
    </citation>
    <scope>NUCLEOTIDE SEQUENCE</scope>
    <source>
        <strain evidence="2">NBRC 109709</strain>
    </source>
</reference>
<keyword evidence="3" id="KW-1185">Reference proteome</keyword>
<gene>
    <name evidence="2" type="ORF">Pfra01_000342300</name>
</gene>
<accession>A0A9W6WZF3</accession>
<sequence>MNGGRTAMWPTRMYPLVRVALTWRLIDCVVPPPELSSAWTRRRGGQQTIMDRVAEFHFRRPPKPRCRPKSRGFRQRVGNPYFEDSHRLTPKKGRLLGVRYDHLNDASDEAELGDSLDDSVDLSGGRDETVKDQIRRLSYDEAERDGGQYLEIRTHFSLDKVAEFERKRYRFDASLHLKLLE</sequence>
<dbReference type="EMBL" id="BSXT01000262">
    <property type="protein sequence ID" value="GMF22775.1"/>
    <property type="molecule type" value="Genomic_DNA"/>
</dbReference>